<dbReference type="Pfam" id="PF00498">
    <property type="entry name" value="FHA"/>
    <property type="match status" value="1"/>
</dbReference>
<dbReference type="EMBL" id="CP089984">
    <property type="protein sequence ID" value="WXB20370.1"/>
    <property type="molecule type" value="Genomic_DNA"/>
</dbReference>
<feature type="domain" description="FHA" evidence="1">
    <location>
        <begin position="23"/>
        <end position="72"/>
    </location>
</feature>
<evidence type="ECO:0000313" key="2">
    <source>
        <dbReference type="EMBL" id="WXB20370.1"/>
    </source>
</evidence>
<proteinExistence type="predicted"/>
<keyword evidence="3" id="KW-1185">Reference proteome</keyword>
<gene>
    <name evidence="2" type="ORF">LZC94_09975</name>
</gene>
<protein>
    <submittedName>
        <fullName evidence="2">FHA domain-containing protein</fullName>
    </submittedName>
</protein>
<dbReference type="InterPro" id="IPR000253">
    <property type="entry name" value="FHA_dom"/>
</dbReference>
<dbReference type="SUPFAM" id="SSF49879">
    <property type="entry name" value="SMAD/FHA domain"/>
    <property type="match status" value="1"/>
</dbReference>
<dbReference type="Gene3D" id="2.60.200.20">
    <property type="match status" value="1"/>
</dbReference>
<dbReference type="InterPro" id="IPR008984">
    <property type="entry name" value="SMAD_FHA_dom_sf"/>
</dbReference>
<sequence>MIRLVVRHGSLGGTTFESIDDRILIGRDERNDLILNDPCVSIHHAQIGRVANRYVVMDCDSTNGTHLLRERRRIVLQPLKLTTLADGDIIDVGGVSLQITLTPTLDIKELLADWRAWAEVHGNAHRRVALGYIEKAAEHTRAHAEYENIGQALELLSAGVKTRKEWVAALEGLSTRLDALRKNAPGLIDADDLTCAAHERSESLREEVSASVKKDGYRGPNLPINEKLMGMLGARMAGRYPELRAAEQTRLSARRQEADAPATEGMDWAMALRILPSKYMVSFGMHLHDLQDALTHEDTAT</sequence>
<organism evidence="2 3">
    <name type="scientific">Pendulispora albinea</name>
    <dbReference type="NCBI Taxonomy" id="2741071"/>
    <lineage>
        <taxon>Bacteria</taxon>
        <taxon>Pseudomonadati</taxon>
        <taxon>Myxococcota</taxon>
        <taxon>Myxococcia</taxon>
        <taxon>Myxococcales</taxon>
        <taxon>Sorangiineae</taxon>
        <taxon>Pendulisporaceae</taxon>
        <taxon>Pendulispora</taxon>
    </lineage>
</organism>
<reference evidence="2 3" key="1">
    <citation type="submission" date="2021-12" db="EMBL/GenBank/DDBJ databases">
        <title>Discovery of the Pendulisporaceae a myxobacterial family with distinct sporulation behavior and unique specialized metabolism.</title>
        <authorList>
            <person name="Garcia R."/>
            <person name="Popoff A."/>
            <person name="Bader C.D."/>
            <person name="Loehr J."/>
            <person name="Walesch S."/>
            <person name="Walt C."/>
            <person name="Boldt J."/>
            <person name="Bunk B."/>
            <person name="Haeckl F.J.F.P.J."/>
            <person name="Gunesch A.P."/>
            <person name="Birkelbach J."/>
            <person name="Nuebel U."/>
            <person name="Pietschmann T."/>
            <person name="Bach T."/>
            <person name="Mueller R."/>
        </authorList>
    </citation>
    <scope>NUCLEOTIDE SEQUENCE [LARGE SCALE GENOMIC DNA]</scope>
    <source>
        <strain evidence="2 3">MSr11954</strain>
    </source>
</reference>
<dbReference type="PROSITE" id="PS50006">
    <property type="entry name" value="FHA_DOMAIN"/>
    <property type="match status" value="1"/>
</dbReference>
<evidence type="ECO:0000259" key="1">
    <source>
        <dbReference type="PROSITE" id="PS50006"/>
    </source>
</evidence>
<name>A0ABZ2MCZ1_9BACT</name>
<accession>A0ABZ2MCZ1</accession>
<dbReference type="CDD" id="cd00060">
    <property type="entry name" value="FHA"/>
    <property type="match status" value="1"/>
</dbReference>
<dbReference type="SMART" id="SM00240">
    <property type="entry name" value="FHA"/>
    <property type="match status" value="1"/>
</dbReference>
<dbReference type="Proteomes" id="UP001370348">
    <property type="component" value="Chromosome"/>
</dbReference>
<evidence type="ECO:0000313" key="3">
    <source>
        <dbReference type="Proteomes" id="UP001370348"/>
    </source>
</evidence>
<dbReference type="RefSeq" id="WP_394829960.1">
    <property type="nucleotide sequence ID" value="NZ_CP089984.1"/>
</dbReference>